<evidence type="ECO:0000313" key="5">
    <source>
        <dbReference type="Proteomes" id="UP000214747"/>
    </source>
</evidence>
<dbReference type="GO" id="GO:0016020">
    <property type="term" value="C:membrane"/>
    <property type="evidence" value="ECO:0007669"/>
    <property type="project" value="InterPro"/>
</dbReference>
<feature type="region of interest" description="Disordered" evidence="3">
    <location>
        <begin position="66"/>
        <end position="93"/>
    </location>
</feature>
<dbReference type="PANTHER" id="PTHR37944">
    <property type="entry name" value="PORIN B"/>
    <property type="match status" value="1"/>
</dbReference>
<proteinExistence type="inferred from homology"/>
<keyword evidence="5" id="KW-1185">Reference proteome</keyword>
<evidence type="ECO:0000313" key="4">
    <source>
        <dbReference type="EMBL" id="OWY36481.1"/>
    </source>
</evidence>
<dbReference type="Gene3D" id="2.40.160.180">
    <property type="entry name" value="Carbohydrate-selective porin OprB"/>
    <property type="match status" value="1"/>
</dbReference>
<dbReference type="GO" id="GO:0015288">
    <property type="term" value="F:porin activity"/>
    <property type="evidence" value="ECO:0007669"/>
    <property type="project" value="InterPro"/>
</dbReference>
<dbReference type="Proteomes" id="UP000214747">
    <property type="component" value="Unassembled WGS sequence"/>
</dbReference>
<comment type="caution">
    <text evidence="4">The sequence shown here is derived from an EMBL/GenBank/DDBJ whole genome shotgun (WGS) entry which is preliminary data.</text>
</comment>
<sequence length="276" mass="29450">MANPLFSITRKKEARVKLTIRFGRITPDVITRNIIILTATSPTERPQSRGLLLAILLLASTPASGETHAAEKSGASSDTVTARGNDTDTAENNGAAGDFDNLLFGDMGGLRPALKSRGITLTLQETSEYLGNLSGGVHRGFQYNGLTTLGVQIDTEKAFGLTGGQIYLSGLQIHGTNLSEDNLKTLQTASGIHADRATRLWEAWFEQQLMDGALGVKLGQQSLDQEFMLNTNAGYFINTMFGWPMLPTADLPAGGAAYPLAALGLRLSVKPIDGLT</sequence>
<evidence type="ECO:0000256" key="1">
    <source>
        <dbReference type="ARBA" id="ARBA00008769"/>
    </source>
</evidence>
<dbReference type="Pfam" id="PF04966">
    <property type="entry name" value="OprB"/>
    <property type="match status" value="1"/>
</dbReference>
<evidence type="ECO:0000256" key="2">
    <source>
        <dbReference type="RuleBase" id="RU363072"/>
    </source>
</evidence>
<dbReference type="AlphaFoldDB" id="A0A225SYU9"/>
<feature type="compositionally biased region" description="Polar residues" evidence="3">
    <location>
        <begin position="74"/>
        <end position="84"/>
    </location>
</feature>
<dbReference type="InterPro" id="IPR052932">
    <property type="entry name" value="OprB_Porin"/>
</dbReference>
<dbReference type="PANTHER" id="PTHR37944:SF1">
    <property type="entry name" value="PORIN B"/>
    <property type="match status" value="1"/>
</dbReference>
<dbReference type="InterPro" id="IPR007049">
    <property type="entry name" value="Carb-sel_porin_OprB"/>
</dbReference>
<dbReference type="EMBL" id="NJGV01000002">
    <property type="protein sequence ID" value="OWY36481.1"/>
    <property type="molecule type" value="Genomic_DNA"/>
</dbReference>
<reference evidence="4 5" key="1">
    <citation type="journal article" date="2010" name="Int. J. Syst. Evol. Microbiol.">
        <title>Reclassification of Herbaspirillum putei as a later heterotypic synonym of Herbaspirillum huttiense, with the description of H. huttiense subsp. huttiense subsp. nov. and H. huttiense subsp. putei subsp. nov., comb. nov., and description of Herbaspirillum aquaticum sp. nov.</title>
        <authorList>
            <person name="Dobritsa A.P."/>
            <person name="Reddy M.C."/>
            <person name="Samadpour M."/>
        </authorList>
    </citation>
    <scope>NUCLEOTIDE SEQUENCE [LARGE SCALE GENOMIC DNA]</scope>
    <source>
        <strain evidence="4 5">IEH 4430</strain>
    </source>
</reference>
<organism evidence="4 5">
    <name type="scientific">Herbaspirillum aquaticum</name>
    <dbReference type="NCBI Taxonomy" id="568783"/>
    <lineage>
        <taxon>Bacteria</taxon>
        <taxon>Pseudomonadati</taxon>
        <taxon>Pseudomonadota</taxon>
        <taxon>Betaproteobacteria</taxon>
        <taxon>Burkholderiales</taxon>
        <taxon>Oxalobacteraceae</taxon>
        <taxon>Herbaspirillum</taxon>
    </lineage>
</organism>
<gene>
    <name evidence="4" type="ORF">CEJ45_04575</name>
</gene>
<protein>
    <submittedName>
        <fullName evidence="4">Uncharacterized protein</fullName>
    </submittedName>
</protein>
<dbReference type="GO" id="GO:0008643">
    <property type="term" value="P:carbohydrate transport"/>
    <property type="evidence" value="ECO:0007669"/>
    <property type="project" value="InterPro"/>
</dbReference>
<accession>A0A225SYU9</accession>
<dbReference type="InterPro" id="IPR038673">
    <property type="entry name" value="OprB_sf"/>
</dbReference>
<evidence type="ECO:0000256" key="3">
    <source>
        <dbReference type="SAM" id="MobiDB-lite"/>
    </source>
</evidence>
<comment type="similarity">
    <text evidence="1 2">Belongs to the OprB family.</text>
</comment>
<name>A0A225SYU9_9BURK</name>